<organism evidence="6 7">
    <name type="scientific">Pichia californica</name>
    <dbReference type="NCBI Taxonomy" id="460514"/>
    <lineage>
        <taxon>Eukaryota</taxon>
        <taxon>Fungi</taxon>
        <taxon>Dikarya</taxon>
        <taxon>Ascomycota</taxon>
        <taxon>Saccharomycotina</taxon>
        <taxon>Pichiomycetes</taxon>
        <taxon>Pichiales</taxon>
        <taxon>Pichiaceae</taxon>
        <taxon>Pichia</taxon>
    </lineage>
</organism>
<evidence type="ECO:0000256" key="1">
    <source>
        <dbReference type="ARBA" id="ARBA00022448"/>
    </source>
</evidence>
<feature type="region of interest" description="Disordered" evidence="3">
    <location>
        <begin position="431"/>
        <end position="453"/>
    </location>
</feature>
<gene>
    <name evidence="6" type="ORF">C6P40_003976</name>
</gene>
<keyword evidence="7" id="KW-1185">Reference proteome</keyword>
<sequence>MSQASQSSEIADKIISDLTALGIEAKRKNPEIRHASDHSIEILKLFLAKSISASLRSSSLSSTSSSSNNNSDLPNTLRSHPEFVVPLLMACHSKNPKLIVHAIKTLSKIIQLQLLPSKESTPDGSSEPIDGVVDALMEATSAGADVQVKILQLLPSFFQLYALRINGETLSKMLFICSTLQGANKGPVIINTAQATFSQLIDIAFEKVTISDTKSTLSPKLYEVPIDNEQMVKVNEYVYDAQRLVSDLCTLIEHHKPSFLKTNYITEDYGFEILESLIKNNASVFLEHVELAFLLRTRVAPILLRFVSSSKDFTLMVKVSRLIFLLLNDEFDVLRVESEVTLTLLTHILSNESGAPLWKKTMVLEIYVALFKNHELLKKMFMEYDNNPTEERKSVIHDFLKICTNIINEHKNILNTGDLIQLPPAQIESMQINKKSKQPQPPSQRKVVSPKGLSASEFSNTIRFMDSLEKQEPPQISETYNLYLISQVLIALSECIQASTLSLMKATDPVMYISEELFSNTDDDTLKRSYECLCDLITNTWILQLDITNVFIHSTSDNELFTGSLKLLENLCYCSGVLSINEVKHSILKFLGSCILRLDGRSEYQSRVMTISETIVGTISSTLGHAVSNMANSSSVDMNNNNPIRMYPRTINTRQTLCFHTLIRLGVSLGSHLFDDWEIIFIVLQWISYYIDGTSGINKRDIPPISPYLLNRDLQIIEHSLSELNKSIFNQDNDTFIHIIKSIMSLSDRVMVSDIDQEYGHAPLDVDGKLQPCVLNKLFYVNKLTDICGINPVKFIITPDDTLDIINNYFCQIADDRINPDETRLLASRSFNQIAKLSAESGFQDESLQTHILTEYKVLNNMCSFMTRLSKLPLSNELLIANCEAEIYLQTLETLKNIIDRFGSLIQKAWGTVTEMLNFPFLIIRNSDSNIMREKIISDIIVSVLKSSFETLKVILDELLQSIPKTQIKVFIDSLYNFVKQTFDINISFNSVSYFWLISDYIKDKLESFTGRSDFKYEVSSEKELINYVLNDSSDDYEYYQYLWIYLVLQLAKTSPDNRLQVRNGALLTTFSVIQSFSFETSQYSVLYDIVLKPVILKINTPDLIATLTTQDQKEWMESFINISNGITKLLLNLVNSLYSFDSPNFSILWKGAIDFFVSLLNLEYNWVELNNQIFRNYYEIINAFSQVSEVGKFLPNELLESLFEPWESVKINYNLNNNTVYQSSLCSFVECLPLSMKLFKPIMTTSKFKKILIILNSCIRYPILVNSRKDDLKCTELQKSVLDNLSTLSFDKSEEFYHSYESLLIQQLNSIVILPFHTRDLIVKKLGEKGVKIPTFIAASYYGLQILEKHLEDISELSYLNDHSILKIIKSLLEPSKLKSDIYFETKNTDGENKRQYIWRMSFKTLVNITVKMINLIMEVPDEEFNNKVNIEAFNQLIPLALLVFDCCFIPASTASKDNDNFDLVNYKIMKASLLEFFNKYYKNGKSCKIDKKQIEQYVSSIWYASFYYKHDPIIESILPITDKPLSVEEVNTLKDILIDDENWNIYGTTSALSISSRLLISNHCLEDLIGFINPSLNPEIWDICLPYFISRCTFGLRKFLMDIKLLGGRPVLRILVVEIEDTVRGIETVISYSSSEEIICSNLKSLFPMLIELLSKVPNKDIEPSLRKICLKLGYT</sequence>
<evidence type="ECO:0000313" key="6">
    <source>
        <dbReference type="EMBL" id="KAG0690028.1"/>
    </source>
</evidence>
<evidence type="ECO:0000259" key="4">
    <source>
        <dbReference type="Pfam" id="PF12783"/>
    </source>
</evidence>
<dbReference type="InterPro" id="IPR032691">
    <property type="entry name" value="Mon2/Sec7/BIG1-like_HUS"/>
</dbReference>
<dbReference type="InterPro" id="IPR032629">
    <property type="entry name" value="DCB_dom"/>
</dbReference>
<feature type="domain" description="Mon2/Sec7/BIG1-like dimerisation and cyclophilin-binding" evidence="5">
    <location>
        <begin position="6"/>
        <end position="211"/>
    </location>
</feature>
<feature type="domain" description="Mon2/Sec7/BIG1-like HUS" evidence="4">
    <location>
        <begin position="237"/>
        <end position="390"/>
    </location>
</feature>
<name>A0A9P6WQ02_9ASCO</name>
<reference evidence="6" key="1">
    <citation type="submission" date="2020-11" db="EMBL/GenBank/DDBJ databases">
        <title>Kefir isolates.</title>
        <authorList>
            <person name="Marcisauskas S."/>
            <person name="Kim Y."/>
            <person name="Blasche S."/>
        </authorList>
    </citation>
    <scope>NUCLEOTIDE SEQUENCE</scope>
    <source>
        <strain evidence="6">Olga-1</strain>
    </source>
</reference>
<accession>A0A9P6WQ02</accession>
<keyword evidence="2" id="KW-0653">Protein transport</keyword>
<dbReference type="Proteomes" id="UP000697127">
    <property type="component" value="Unassembled WGS sequence"/>
</dbReference>
<dbReference type="GO" id="GO:0015031">
    <property type="term" value="P:protein transport"/>
    <property type="evidence" value="ECO:0007669"/>
    <property type="project" value="UniProtKB-KW"/>
</dbReference>
<evidence type="ECO:0000259" key="5">
    <source>
        <dbReference type="Pfam" id="PF16213"/>
    </source>
</evidence>
<keyword evidence="1" id="KW-0813">Transport</keyword>
<evidence type="ECO:0000313" key="7">
    <source>
        <dbReference type="Proteomes" id="UP000697127"/>
    </source>
</evidence>
<evidence type="ECO:0000256" key="2">
    <source>
        <dbReference type="ARBA" id="ARBA00022927"/>
    </source>
</evidence>
<dbReference type="Pfam" id="PF16213">
    <property type="entry name" value="DCB"/>
    <property type="match status" value="1"/>
</dbReference>
<evidence type="ECO:0000256" key="3">
    <source>
        <dbReference type="SAM" id="MobiDB-lite"/>
    </source>
</evidence>
<dbReference type="GO" id="GO:0005794">
    <property type="term" value="C:Golgi apparatus"/>
    <property type="evidence" value="ECO:0007669"/>
    <property type="project" value="UniProtKB-ARBA"/>
</dbReference>
<comment type="caution">
    <text evidence="6">The sequence shown here is derived from an EMBL/GenBank/DDBJ whole genome shotgun (WGS) entry which is preliminary data.</text>
</comment>
<proteinExistence type="predicted"/>
<protein>
    <submittedName>
        <fullName evidence="6">Uncharacterized protein</fullName>
    </submittedName>
</protein>
<dbReference type="EMBL" id="PUHW01000049">
    <property type="protein sequence ID" value="KAG0690028.1"/>
    <property type="molecule type" value="Genomic_DNA"/>
</dbReference>
<dbReference type="Pfam" id="PF12783">
    <property type="entry name" value="Sec7-like_HUS"/>
    <property type="match status" value="1"/>
</dbReference>